<reference evidence="13 14" key="1">
    <citation type="journal article" date="1998" name="Science">
        <title>Genome sequence of the nematode C. elegans: a platform for investigating biology.</title>
        <authorList>
            <consortium name="The C. elegans sequencing consortium"/>
            <person name="Sulson J.E."/>
            <person name="Waterston R."/>
        </authorList>
    </citation>
    <scope>NUCLEOTIDE SEQUENCE [LARGE SCALE GENOMIC DNA]</scope>
    <source>
        <strain evidence="13 14">Bristol N2</strain>
    </source>
</reference>
<keyword evidence="5 6" id="KW-0807">Transducer</keyword>
<dbReference type="Pfam" id="PF00387">
    <property type="entry name" value="PI-PLC-Y"/>
    <property type="match status" value="1"/>
</dbReference>
<evidence type="ECO:0000259" key="12">
    <source>
        <dbReference type="PROSITE" id="PS50008"/>
    </source>
</evidence>
<dbReference type="Pfam" id="PF00388">
    <property type="entry name" value="PI-PLC-X"/>
    <property type="match status" value="1"/>
</dbReference>
<dbReference type="Gene3D" id="2.30.29.240">
    <property type="match status" value="1"/>
</dbReference>
<dbReference type="OrthoDB" id="269822at2759"/>
<dbReference type="Gene3D" id="1.20.1230.10">
    <property type="entry name" value="Phospholipase C beta, distal C-terminal domain"/>
    <property type="match status" value="1"/>
</dbReference>
<dbReference type="ExpressionAtlas" id="A0A0K3AV83">
    <property type="expression patterns" value="baseline and differential"/>
</dbReference>
<feature type="region of interest" description="Disordered" evidence="10">
    <location>
        <begin position="966"/>
        <end position="1013"/>
    </location>
</feature>
<dbReference type="PANTHER" id="PTHR10336:SF36">
    <property type="entry name" value="1-PHOSPHATIDYLINOSITOL 4,5-BISPHOSPHATE PHOSPHODIESTERASE BETA-4"/>
    <property type="match status" value="1"/>
</dbReference>
<dbReference type="CDD" id="cd16200">
    <property type="entry name" value="EFh_PI-PLCbeta"/>
    <property type="match status" value="1"/>
</dbReference>
<dbReference type="Pfam" id="PF09279">
    <property type="entry name" value="EF-hand_like"/>
    <property type="match status" value="1"/>
</dbReference>
<dbReference type="GO" id="GO:0004435">
    <property type="term" value="F:phosphatidylinositol-4,5-bisphosphate phospholipase C activity"/>
    <property type="evidence" value="ECO:0007669"/>
    <property type="project" value="UniProtKB-UniRule"/>
</dbReference>
<comment type="catalytic activity">
    <reaction evidence="1 6 9">
        <text>a 1,2-diacyl-sn-glycero-3-phospho-(1D-myo-inositol-4,5-bisphosphate) + H2O = 1D-myo-inositol 1,4,5-trisphosphate + a 1,2-diacyl-sn-glycerol + H(+)</text>
        <dbReference type="Rhea" id="RHEA:33179"/>
        <dbReference type="ChEBI" id="CHEBI:15377"/>
        <dbReference type="ChEBI" id="CHEBI:15378"/>
        <dbReference type="ChEBI" id="CHEBI:17815"/>
        <dbReference type="ChEBI" id="CHEBI:58456"/>
        <dbReference type="ChEBI" id="CHEBI:203600"/>
        <dbReference type="EC" id="3.1.4.11"/>
    </reaction>
</comment>
<feature type="active site" evidence="7">
    <location>
        <position position="403"/>
    </location>
</feature>
<dbReference type="PROSITE" id="PS50004">
    <property type="entry name" value="C2"/>
    <property type="match status" value="1"/>
</dbReference>
<sequence length="1325" mass="149864">MAKEFQFNWKPTIIPELLHGSVFDRYDDESTCLELNAQVRIDENGFFLRWLIEGKDAVVLDMGQIWEARTGGLPKDGRIMFELEQRGASETIAERTIWITHGQDLVNVQSFFLVAESVELAKTCRAGINDILKSSRIRHVCPTTQLMKYHTWLTMNVNERRKIPIKLIIKTFSSGKPEKMVQKCLNDLGLGGDKYTPARVINRSMGKKFRNFYKCSRGRKRKEREELDVDILTFEKFQRLYNKICPRTEVQELFVKLSGQKEYLTKERLINFLNEEQRDPRLNEILFPFFDSQRIVALLKKHENDIKYQEDGKMSGDGFLRFLMSDENPPVFLDRIEMFMDMDQPLCHYYINSSHNTYLTGRQYGGKSSSEIYRQVLLSGCRCIELDCWDGTGENKGEPIITHGKAMCTDVFFKDVLVQIRDTAFARSDFPVVLSFENHCSKSNQLKMAKYCMDIFGDMLLSKPFEDAPLDPGVSLPSPNRLRKKILIKNKRLKTDIERHQLDQFLREGKLDEEDELNETPEVVGEDSVSPPGDQRAHPEVEQPVSSSSPATPSISGPPPCATSSGSTSSITITTTGCSTSSSGPSKHILGGEMPAKENDEAHPELKQNFIAKNLKGFGFSKKQPVLTKEEEERIFAEYHYTGATTNIHPLLSSLVNYTHPVKFSGFDVAEANNLHFHMSSFSESTGLGYLKQSAPEFVNYNKRQSSRIYPKGARVDSSNFLPQIFWNAGCQMVSLNFQTPDVYMQLNMGKFEYNGGSGYLLKPDFLRRPDRTFDPFSESPVDGVIAAHCSVRVISGQFLSDRKIGTYVEVEMYGLPTDTIRKEHKTKVIPGNGLNPVYNEDPFVFRKVVLPELAVLRFAVYDENGKQLGQRILPLDGLQAGYRHISLRSDTNQSFILSPVLFVQIVIKTYVPDELSGLVDALADPRAFLSEQKKRQEALAHMGVDDSDIPDVPNTRNMALRHVKQPPRQNGSSADLLANNGQTGSARGDQTSSMASSTIRSPNEQPQPVAVDKFKVDPIEVDDLRRDKAFAKLLKRFQKELDDLRKKHQKQRDSIQKQQPARRRNSSIAWIQTNVDKLITNNRRSTKKEKGSRRSLTASVSSGCGSASGTVTVSVCSPSGASCSGYSTGGPSTPVACNSDGTGSPATIGSPVPQDLVNNDRVRSLVNTQTGEWSAMVRRHDEEEFELKKVQLKEQFDLLRKLMSEAQKNQMLALKLRLEAEGKDLKQTQTKKSMEDAKVIQLDKGIKTKAERDRRVKELNEKNLKMFVEERKRLAMKAQKHEEQLTKRHLDQLEQLDKDFHKALDAEVGNYKEEQLAAQPTSVV</sequence>
<dbReference type="PANTHER" id="PTHR10336">
    <property type="entry name" value="PHOSPHOINOSITIDE-SPECIFIC PHOSPHOLIPASE C FAMILY PROTEIN"/>
    <property type="match status" value="1"/>
</dbReference>
<dbReference type="InterPro" id="IPR017946">
    <property type="entry name" value="PLC-like_Pdiesterase_TIM-brl"/>
</dbReference>
<dbReference type="Gene3D" id="3.20.20.190">
    <property type="entry name" value="Phosphatidylinositol (PI) phosphodiesterase"/>
    <property type="match status" value="2"/>
</dbReference>
<accession>A0A0K3AV83</accession>
<dbReference type="Pfam" id="PF00168">
    <property type="entry name" value="C2"/>
    <property type="match status" value="1"/>
</dbReference>
<keyword evidence="3 6" id="KW-0442">Lipid degradation</keyword>
<dbReference type="FunFam" id="3.20.20.190:FF:000052">
    <property type="entry name" value="1-phosphatidylinositol 4,5-bisphosphate phosphodiesterase"/>
    <property type="match status" value="1"/>
</dbReference>
<feature type="compositionally biased region" description="Basic and acidic residues" evidence="10">
    <location>
        <begin position="1044"/>
        <end position="1056"/>
    </location>
</feature>
<dbReference type="Pfam" id="PF17787">
    <property type="entry name" value="PH_14"/>
    <property type="match status" value="1"/>
</dbReference>
<evidence type="ECO:0000256" key="4">
    <source>
        <dbReference type="ARBA" id="ARBA00023098"/>
    </source>
</evidence>
<evidence type="ECO:0000256" key="3">
    <source>
        <dbReference type="ARBA" id="ARBA00022963"/>
    </source>
</evidence>
<dbReference type="Pfam" id="PF22631">
    <property type="entry name" value="PLCB1-4-like_EFh"/>
    <property type="match status" value="1"/>
</dbReference>
<evidence type="ECO:0000256" key="6">
    <source>
        <dbReference type="PIRNR" id="PIRNR000956"/>
    </source>
</evidence>
<dbReference type="SMART" id="SM00239">
    <property type="entry name" value="C2"/>
    <property type="match status" value="1"/>
</dbReference>
<organism evidence="13 14">
    <name type="scientific">Caenorhabditis elegans</name>
    <dbReference type="NCBI Taxonomy" id="6239"/>
    <lineage>
        <taxon>Eukaryota</taxon>
        <taxon>Metazoa</taxon>
        <taxon>Ecdysozoa</taxon>
        <taxon>Nematoda</taxon>
        <taxon>Chromadorea</taxon>
        <taxon>Rhabditida</taxon>
        <taxon>Rhabditina</taxon>
        <taxon>Rhabditomorpha</taxon>
        <taxon>Rhabditoidea</taxon>
        <taxon>Rhabditidae</taxon>
        <taxon>Peloderinae</taxon>
        <taxon>Caenorhabditis</taxon>
    </lineage>
</organism>
<dbReference type="InterPro" id="IPR001192">
    <property type="entry name" value="PI-PLC_fam"/>
</dbReference>
<keyword evidence="8" id="KW-0479">Metal-binding</keyword>
<comment type="cofactor">
    <cofactor evidence="8">
        <name>Ca(2+)</name>
        <dbReference type="ChEBI" id="CHEBI:29108"/>
    </cofactor>
    <text evidence="8">Binds 1 Ca(2+) ion per subunit.</text>
</comment>
<evidence type="ECO:0000256" key="9">
    <source>
        <dbReference type="RuleBase" id="RU361133"/>
    </source>
</evidence>
<dbReference type="SMART" id="SM00148">
    <property type="entry name" value="PLCXc"/>
    <property type="match status" value="1"/>
</dbReference>
<keyword evidence="16" id="KW-1267">Proteomics identification</keyword>
<feature type="region of interest" description="Disordered" evidence="10">
    <location>
        <begin position="1044"/>
        <end position="1070"/>
    </location>
</feature>
<dbReference type="Gene3D" id="2.60.40.150">
    <property type="entry name" value="C2 domain"/>
    <property type="match status" value="1"/>
</dbReference>
<dbReference type="GO" id="GO:0035556">
    <property type="term" value="P:intracellular signal transduction"/>
    <property type="evidence" value="ECO:0007669"/>
    <property type="project" value="InterPro"/>
</dbReference>
<dbReference type="GO" id="GO:0005509">
    <property type="term" value="F:calcium ion binding"/>
    <property type="evidence" value="ECO:0007669"/>
    <property type="project" value="UniProtKB-UniRule"/>
</dbReference>
<feature type="binding site" evidence="8">
    <location>
        <position position="385"/>
    </location>
    <ligand>
        <name>Ca(2+)</name>
        <dbReference type="ChEBI" id="CHEBI:29108"/>
    </ligand>
</feature>
<keyword evidence="8" id="KW-0106">Calcium</keyword>
<evidence type="ECO:0000313" key="15">
    <source>
        <dbReference type="WormBase" id="B0348.4h"/>
    </source>
</evidence>
<dbReference type="CDD" id="cd08591">
    <property type="entry name" value="PI-PLCc_beta"/>
    <property type="match status" value="1"/>
</dbReference>
<dbReference type="SUPFAM" id="SSF49562">
    <property type="entry name" value="C2 domain (Calcium/lipid-binding domain, CaLB)"/>
    <property type="match status" value="1"/>
</dbReference>
<dbReference type="EC" id="3.1.4.11" evidence="6"/>
<feature type="compositionally biased region" description="Low complexity" evidence="10">
    <location>
        <begin position="546"/>
        <end position="555"/>
    </location>
</feature>
<dbReference type="InterPro" id="IPR042531">
    <property type="entry name" value="PLC-beta_C_sf"/>
</dbReference>
<feature type="binding site" evidence="8">
    <location>
        <position position="387"/>
    </location>
    <ligand>
        <name>Ca(2+)</name>
        <dbReference type="ChEBI" id="CHEBI:29108"/>
    </ligand>
</feature>
<dbReference type="GeneID" id="178537"/>
<feature type="region of interest" description="Disordered" evidence="10">
    <location>
        <begin position="1082"/>
        <end position="1110"/>
    </location>
</feature>
<dbReference type="InterPro" id="IPR053945">
    <property type="entry name" value="PLCB1-4-like_EFh"/>
</dbReference>
<dbReference type="EMBL" id="BX284605">
    <property type="protein sequence ID" value="CTQ86717.1"/>
    <property type="molecule type" value="Genomic_DNA"/>
</dbReference>
<dbReference type="RefSeq" id="NP_001300018.1">
    <property type="nucleotide sequence ID" value="NM_001313089.4"/>
</dbReference>
<dbReference type="SMART" id="SM00149">
    <property type="entry name" value="PLCYc"/>
    <property type="match status" value="1"/>
</dbReference>
<dbReference type="InterPro" id="IPR037862">
    <property type="entry name" value="PLC-beta_PH"/>
</dbReference>
<dbReference type="InterPro" id="IPR011992">
    <property type="entry name" value="EF-hand-dom_pair"/>
</dbReference>
<dbReference type="InterPro" id="IPR035892">
    <property type="entry name" value="C2_domain_sf"/>
</dbReference>
<evidence type="ECO:0000256" key="1">
    <source>
        <dbReference type="ARBA" id="ARBA00001195"/>
    </source>
</evidence>
<keyword evidence="14" id="KW-1185">Reference proteome</keyword>
<dbReference type="InterPro" id="IPR001711">
    <property type="entry name" value="PLipase_C_Pinositol-sp_Y"/>
</dbReference>
<proteinExistence type="evidence at protein level"/>
<dbReference type="SUPFAM" id="SSF50729">
    <property type="entry name" value="PH domain-like"/>
    <property type="match status" value="1"/>
</dbReference>
<gene>
    <name evidence="13 15" type="primary">egl-8</name>
    <name evidence="15" type="ORF">B0348.4</name>
    <name evidence="13" type="ORF">CELE_B0348.4</name>
</gene>
<dbReference type="InterPro" id="IPR000909">
    <property type="entry name" value="PLipase_C_PInositol-sp_X_dom"/>
</dbReference>
<dbReference type="Gene3D" id="1.10.238.10">
    <property type="entry name" value="EF-hand"/>
    <property type="match status" value="1"/>
</dbReference>
<dbReference type="CTD" id="178537"/>
<feature type="active site" evidence="7">
    <location>
        <position position="355"/>
    </location>
</feature>
<evidence type="ECO:0000313" key="14">
    <source>
        <dbReference type="Proteomes" id="UP000001940"/>
    </source>
</evidence>
<evidence type="ECO:0000256" key="10">
    <source>
        <dbReference type="SAM" id="MobiDB-lite"/>
    </source>
</evidence>
<name>A0A0K3AV83_CAEEL</name>
<evidence type="ECO:0000256" key="8">
    <source>
        <dbReference type="PIRSR" id="PIRSR000956-2"/>
    </source>
</evidence>
<feature type="domain" description="C2" evidence="11">
    <location>
        <begin position="771"/>
        <end position="896"/>
    </location>
</feature>
<dbReference type="PROSITE" id="PS50008">
    <property type="entry name" value="PIPLC_Y_DOMAIN"/>
    <property type="match status" value="1"/>
</dbReference>
<dbReference type="PROSITE" id="PS50007">
    <property type="entry name" value="PIPLC_X_DOMAIN"/>
    <property type="match status" value="1"/>
</dbReference>
<evidence type="ECO:0000259" key="11">
    <source>
        <dbReference type="PROSITE" id="PS50004"/>
    </source>
</evidence>
<dbReference type="CDD" id="cd13361">
    <property type="entry name" value="PH_PLC_beta"/>
    <property type="match status" value="1"/>
</dbReference>
<dbReference type="InterPro" id="IPR015359">
    <property type="entry name" value="PLC_EF-hand-like"/>
</dbReference>
<feature type="binding site" evidence="8">
    <location>
        <position position="437"/>
    </location>
    <ligand>
        <name>Ca(2+)</name>
        <dbReference type="ChEBI" id="CHEBI:29108"/>
    </ligand>
</feature>
<dbReference type="SUPFAM" id="SSF47473">
    <property type="entry name" value="EF-hand"/>
    <property type="match status" value="1"/>
</dbReference>
<evidence type="ECO:0007829" key="16">
    <source>
        <dbReference type="PeptideAtlas" id="A0A0K3AV83"/>
    </source>
</evidence>
<feature type="compositionally biased region" description="Basic residues" evidence="10">
    <location>
        <begin position="1085"/>
        <end position="1094"/>
    </location>
</feature>
<protein>
    <recommendedName>
        <fullName evidence="6">1-phosphatidylinositol 4,5-bisphosphate phosphodiesterase</fullName>
        <ecNumber evidence="6">3.1.4.11</ecNumber>
    </recommendedName>
</protein>
<dbReference type="InterPro" id="IPR000008">
    <property type="entry name" value="C2_dom"/>
</dbReference>
<dbReference type="FunFam" id="3.20.20.190:FF:000047">
    <property type="entry name" value="Phosphoinositide phospholipase C"/>
    <property type="match status" value="1"/>
</dbReference>
<evidence type="ECO:0000256" key="5">
    <source>
        <dbReference type="ARBA" id="ARBA00023224"/>
    </source>
</evidence>
<dbReference type="PIRSF" id="PIRSF000956">
    <property type="entry name" value="PLC-beta"/>
    <property type="match status" value="1"/>
</dbReference>
<feature type="region of interest" description="Disordered" evidence="10">
    <location>
        <begin position="510"/>
        <end position="586"/>
    </location>
</feature>
<keyword evidence="4 6" id="KW-0443">Lipid metabolism</keyword>
<dbReference type="PRINTS" id="PR00390">
    <property type="entry name" value="PHPHLIPASEC"/>
</dbReference>
<evidence type="ECO:0000313" key="13">
    <source>
        <dbReference type="EMBL" id="CTQ86717.1"/>
    </source>
</evidence>
<dbReference type="Proteomes" id="UP000001940">
    <property type="component" value="Chromosome V"/>
</dbReference>
<dbReference type="FunFam" id="2.60.40.150:FF:000008">
    <property type="entry name" value="1-phosphatidylinositol 4,5-bisphosphate phosphodiesterase"/>
    <property type="match status" value="1"/>
</dbReference>
<dbReference type="SMR" id="A0A0K3AV83"/>
<dbReference type="InterPro" id="IPR016280">
    <property type="entry name" value="PLC-beta"/>
</dbReference>
<dbReference type="CDD" id="cd00275">
    <property type="entry name" value="C2_PLC_like"/>
    <property type="match status" value="1"/>
</dbReference>
<dbReference type="FunFam" id="1.20.1230.10:FF:000006">
    <property type="entry name" value="1-phosphatidylinositol 4,5-bisphosphate phosphodiesterase"/>
    <property type="match status" value="1"/>
</dbReference>
<feature type="binding site" evidence="8">
    <location>
        <position position="356"/>
    </location>
    <ligand>
        <name>Ca(2+)</name>
        <dbReference type="ChEBI" id="CHEBI:29108"/>
    </ligand>
</feature>
<feature type="compositionally biased region" description="Low complexity" evidence="10">
    <location>
        <begin position="562"/>
        <end position="586"/>
    </location>
</feature>
<dbReference type="AGR" id="WB:WBGene00001177"/>
<keyword evidence="2 6" id="KW-0378">Hydrolase</keyword>
<feature type="compositionally biased region" description="Polar residues" evidence="10">
    <location>
        <begin position="968"/>
        <end position="1007"/>
    </location>
</feature>
<dbReference type="WormBase" id="B0348.4h">
    <property type="protein sequence ID" value="CE50604"/>
    <property type="gene ID" value="WBGene00001177"/>
    <property type="gene designation" value="egl-8"/>
</dbReference>
<dbReference type="FunFam" id="1.10.238.10:FF:000024">
    <property type="entry name" value="1-phosphatidylinositol 4,5-bisphosphate phosphodiesterase"/>
    <property type="match status" value="1"/>
</dbReference>
<feature type="domain" description="PI-PLC Y-box" evidence="12">
    <location>
        <begin position="652"/>
        <end position="768"/>
    </location>
</feature>
<dbReference type="SUPFAM" id="SSF69989">
    <property type="entry name" value="C-terminal domain of PLC-beta"/>
    <property type="match status" value="1"/>
</dbReference>
<evidence type="ECO:0000256" key="7">
    <source>
        <dbReference type="PIRSR" id="PIRSR000956-1"/>
    </source>
</evidence>
<dbReference type="Bgee" id="WBGene00001177">
    <property type="expression patterns" value="Expressed in larva and 3 other cell types or tissues"/>
</dbReference>
<dbReference type="GO" id="GO:0016042">
    <property type="term" value="P:lipid catabolic process"/>
    <property type="evidence" value="ECO:0007669"/>
    <property type="project" value="UniProtKB-KW"/>
</dbReference>
<feature type="compositionally biased region" description="Low complexity" evidence="10">
    <location>
        <begin position="1098"/>
        <end position="1110"/>
    </location>
</feature>
<dbReference type="SUPFAM" id="SSF51695">
    <property type="entry name" value="PLC-like phosphodiesterases"/>
    <property type="match status" value="1"/>
</dbReference>
<evidence type="ECO:0000256" key="2">
    <source>
        <dbReference type="ARBA" id="ARBA00022801"/>
    </source>
</evidence>